<accession>A0AAN9VVH3</accession>
<dbReference type="SUPFAM" id="SSF51445">
    <property type="entry name" value="(Trans)glycosidases"/>
    <property type="match status" value="1"/>
</dbReference>
<gene>
    <name evidence="5" type="ORF">R5R35_003368</name>
</gene>
<dbReference type="GO" id="GO:0005975">
    <property type="term" value="P:carbohydrate metabolic process"/>
    <property type="evidence" value="ECO:0007669"/>
    <property type="project" value="InterPro"/>
</dbReference>
<dbReference type="InterPro" id="IPR045857">
    <property type="entry name" value="O16G_dom_2"/>
</dbReference>
<organism evidence="5 6">
    <name type="scientific">Gryllus longicercus</name>
    <dbReference type="NCBI Taxonomy" id="2509291"/>
    <lineage>
        <taxon>Eukaryota</taxon>
        <taxon>Metazoa</taxon>
        <taxon>Ecdysozoa</taxon>
        <taxon>Arthropoda</taxon>
        <taxon>Hexapoda</taxon>
        <taxon>Insecta</taxon>
        <taxon>Pterygota</taxon>
        <taxon>Neoptera</taxon>
        <taxon>Polyneoptera</taxon>
        <taxon>Orthoptera</taxon>
        <taxon>Ensifera</taxon>
        <taxon>Gryllidea</taxon>
        <taxon>Grylloidea</taxon>
        <taxon>Gryllidae</taxon>
        <taxon>Gryllinae</taxon>
        <taxon>Gryllus</taxon>
    </lineage>
</organism>
<reference evidence="5 6" key="1">
    <citation type="submission" date="2024-03" db="EMBL/GenBank/DDBJ databases">
        <title>The genome assembly and annotation of the cricket Gryllus longicercus Weissman &amp; Gray.</title>
        <authorList>
            <person name="Szrajer S."/>
            <person name="Gray D."/>
            <person name="Ylla G."/>
        </authorList>
    </citation>
    <scope>NUCLEOTIDE SEQUENCE [LARGE SCALE GENOMIC DNA]</scope>
    <source>
        <strain evidence="5">DAG 2021-001</strain>
        <tissue evidence="5">Whole body minus gut</tissue>
    </source>
</reference>
<evidence type="ECO:0000259" key="4">
    <source>
        <dbReference type="SMART" id="SM00642"/>
    </source>
</evidence>
<dbReference type="EC" id="3.2.1.20" evidence="2"/>
<sequence>MAAPRLALLALLAATACAVSPVDDLLWWQTSVIYQIYPRSFKDSDGDGVGDIKGITSKLWYVKNLGVGAIWLSPIYKSPMVDMGYDISDFYDIDPLFGTMDDFKELLEEAHNMDLKVVMDFVVSYTSDQVPWFNKSVHREDGFDDWYVWARGERNESAEHGYNYPSNWLSAFNGPGWEWNDVRQEFYFHSFTKEQPDLNYRSQGVIDEMDRVLKFWFDLGVDGFRVDAVPQMAEDACFRNEEPAGNDLPPYDYEYLTHKYTQHQPETYATIKHWRELTDQYDNPPRVLMLETYGPIDEVVDYYGTTEHPGGHFPFNFYFITELKNTSSAQDLDRIVHKWMDNIKAIDWPNWVLGNHDQRRVATRFGPQLADAMNMLSLLLPGTAITFMGEELAMEDHLGITWEETQDPWAINAGPDEYMVYSRDPERTPFQWDNTVSAGFSTNPKTWLPVNPNYEWLNAENQLHLRITHVLVYQNLVRLRQLDAFRRGSLTTAVVGDVFAFSRVYGDEAYVVAINLGGTKETVDLSALSPLPNLVVSVSSINSFAQYATFPADAVVLQPYGALALRSYDTTS</sequence>
<name>A0AAN9VVH3_9ORTH</name>
<dbReference type="EMBL" id="JAZDUA010000072">
    <property type="protein sequence ID" value="KAK7869576.1"/>
    <property type="molecule type" value="Genomic_DNA"/>
</dbReference>
<dbReference type="Gene3D" id="3.20.20.80">
    <property type="entry name" value="Glycosidases"/>
    <property type="match status" value="1"/>
</dbReference>
<proteinExistence type="predicted"/>
<dbReference type="GO" id="GO:0004558">
    <property type="term" value="F:alpha-1,4-glucosidase activity"/>
    <property type="evidence" value="ECO:0007669"/>
    <property type="project" value="UniProtKB-EC"/>
</dbReference>
<comment type="caution">
    <text evidence="5">The sequence shown here is derived from an EMBL/GenBank/DDBJ whole genome shotgun (WGS) entry which is preliminary data.</text>
</comment>
<dbReference type="PANTHER" id="PTHR10357">
    <property type="entry name" value="ALPHA-AMYLASE FAMILY MEMBER"/>
    <property type="match status" value="1"/>
</dbReference>
<dbReference type="Gene3D" id="2.60.40.1180">
    <property type="entry name" value="Golgi alpha-mannosidase II"/>
    <property type="match status" value="1"/>
</dbReference>
<evidence type="ECO:0000256" key="2">
    <source>
        <dbReference type="ARBA" id="ARBA00012741"/>
    </source>
</evidence>
<feature type="signal peptide" evidence="3">
    <location>
        <begin position="1"/>
        <end position="18"/>
    </location>
</feature>
<evidence type="ECO:0000313" key="6">
    <source>
        <dbReference type="Proteomes" id="UP001378592"/>
    </source>
</evidence>
<evidence type="ECO:0000256" key="1">
    <source>
        <dbReference type="ARBA" id="ARBA00001657"/>
    </source>
</evidence>
<dbReference type="SUPFAM" id="SSF51011">
    <property type="entry name" value="Glycosyl hydrolase domain"/>
    <property type="match status" value="1"/>
</dbReference>
<dbReference type="PANTHER" id="PTHR10357:SF179">
    <property type="entry name" value="NEUTRAL AND BASIC AMINO ACID TRANSPORT PROTEIN RBAT"/>
    <property type="match status" value="1"/>
</dbReference>
<evidence type="ECO:0000313" key="5">
    <source>
        <dbReference type="EMBL" id="KAK7869576.1"/>
    </source>
</evidence>
<dbReference type="SMART" id="SM00642">
    <property type="entry name" value="Aamy"/>
    <property type="match status" value="1"/>
</dbReference>
<dbReference type="Gene3D" id="3.90.400.10">
    <property type="entry name" value="Oligo-1,6-glucosidase, Domain 2"/>
    <property type="match status" value="1"/>
</dbReference>
<dbReference type="PROSITE" id="PS51257">
    <property type="entry name" value="PROKAR_LIPOPROTEIN"/>
    <property type="match status" value="1"/>
</dbReference>
<dbReference type="InterPro" id="IPR017853">
    <property type="entry name" value="GH"/>
</dbReference>
<keyword evidence="6" id="KW-1185">Reference proteome</keyword>
<evidence type="ECO:0000256" key="3">
    <source>
        <dbReference type="SAM" id="SignalP"/>
    </source>
</evidence>
<dbReference type="Pfam" id="PF00128">
    <property type="entry name" value="Alpha-amylase"/>
    <property type="match status" value="1"/>
</dbReference>
<dbReference type="InterPro" id="IPR013780">
    <property type="entry name" value="Glyco_hydro_b"/>
</dbReference>
<dbReference type="Proteomes" id="UP001378592">
    <property type="component" value="Unassembled WGS sequence"/>
</dbReference>
<dbReference type="AlphaFoldDB" id="A0AAN9VVH3"/>
<feature type="domain" description="Glycosyl hydrolase family 13 catalytic" evidence="4">
    <location>
        <begin position="35"/>
        <end position="427"/>
    </location>
</feature>
<comment type="catalytic activity">
    <reaction evidence="1">
        <text>Hydrolysis of terminal, non-reducing (1-&gt;4)-linked alpha-D-glucose residues with release of alpha-D-glucose.</text>
        <dbReference type="EC" id="3.2.1.20"/>
    </reaction>
</comment>
<keyword evidence="3" id="KW-0732">Signal</keyword>
<feature type="chain" id="PRO_5042994405" description="alpha-glucosidase" evidence="3">
    <location>
        <begin position="19"/>
        <end position="572"/>
    </location>
</feature>
<dbReference type="CDD" id="cd11328">
    <property type="entry name" value="AmyAc_maltase"/>
    <property type="match status" value="1"/>
</dbReference>
<dbReference type="InterPro" id="IPR006047">
    <property type="entry name" value="GH13_cat_dom"/>
</dbReference>
<protein>
    <recommendedName>
        <fullName evidence="2">alpha-glucosidase</fullName>
        <ecNumber evidence="2">3.2.1.20</ecNumber>
    </recommendedName>
</protein>